<evidence type="ECO:0000313" key="1">
    <source>
        <dbReference type="EMBL" id="GIY50307.1"/>
    </source>
</evidence>
<dbReference type="AlphaFoldDB" id="A0AAV4TZ09"/>
<dbReference type="EMBL" id="BPLQ01010367">
    <property type="protein sequence ID" value="GIY50307.1"/>
    <property type="molecule type" value="Genomic_DNA"/>
</dbReference>
<reference evidence="1 2" key="1">
    <citation type="submission" date="2021-06" db="EMBL/GenBank/DDBJ databases">
        <title>Caerostris darwini draft genome.</title>
        <authorList>
            <person name="Kono N."/>
            <person name="Arakawa K."/>
        </authorList>
    </citation>
    <scope>NUCLEOTIDE SEQUENCE [LARGE SCALE GENOMIC DNA]</scope>
</reference>
<comment type="caution">
    <text evidence="1">The sequence shown here is derived from an EMBL/GenBank/DDBJ whole genome shotgun (WGS) entry which is preliminary data.</text>
</comment>
<dbReference type="Proteomes" id="UP001054837">
    <property type="component" value="Unassembled WGS sequence"/>
</dbReference>
<gene>
    <name evidence="1" type="ORF">CDAR_181001</name>
</gene>
<organism evidence="1 2">
    <name type="scientific">Caerostris darwini</name>
    <dbReference type="NCBI Taxonomy" id="1538125"/>
    <lineage>
        <taxon>Eukaryota</taxon>
        <taxon>Metazoa</taxon>
        <taxon>Ecdysozoa</taxon>
        <taxon>Arthropoda</taxon>
        <taxon>Chelicerata</taxon>
        <taxon>Arachnida</taxon>
        <taxon>Araneae</taxon>
        <taxon>Araneomorphae</taxon>
        <taxon>Entelegynae</taxon>
        <taxon>Araneoidea</taxon>
        <taxon>Araneidae</taxon>
        <taxon>Caerostris</taxon>
    </lineage>
</organism>
<evidence type="ECO:0000313" key="2">
    <source>
        <dbReference type="Proteomes" id="UP001054837"/>
    </source>
</evidence>
<protein>
    <submittedName>
        <fullName evidence="1">Uncharacterized protein</fullName>
    </submittedName>
</protein>
<sequence length="112" mass="13162">MEKQTIVKQNNRRKFLYLFRKHYSSFNFRHLFSLSPTYNNKLGMGLSNIPNATDCTRKWKTQLSFQASVSEENECRVTVEIREYFAQQSKRHPLLNESDHCSCNGKQDVPVA</sequence>
<name>A0AAV4TZ09_9ARAC</name>
<proteinExistence type="predicted"/>
<accession>A0AAV4TZ09</accession>
<keyword evidence="2" id="KW-1185">Reference proteome</keyword>